<feature type="signal peptide" evidence="1">
    <location>
        <begin position="1"/>
        <end position="20"/>
    </location>
</feature>
<evidence type="ECO:0000313" key="2">
    <source>
        <dbReference type="Proteomes" id="UP000035680"/>
    </source>
</evidence>
<reference evidence="2" key="1">
    <citation type="submission" date="2014-07" db="EMBL/GenBank/DDBJ databases">
        <authorList>
            <person name="Martin A.A"/>
            <person name="De Silva N."/>
        </authorList>
    </citation>
    <scope>NUCLEOTIDE SEQUENCE</scope>
</reference>
<dbReference type="Proteomes" id="UP000035680">
    <property type="component" value="Unassembled WGS sequence"/>
</dbReference>
<name>A0A0K0G499_STRVS</name>
<reference evidence="3" key="2">
    <citation type="submission" date="2015-08" db="UniProtKB">
        <authorList>
            <consortium name="WormBaseParasite"/>
        </authorList>
    </citation>
    <scope>IDENTIFICATION</scope>
</reference>
<dbReference type="WBParaSite" id="SVE_1955900.1">
    <property type="protein sequence ID" value="SVE_1955900.1"/>
    <property type="gene ID" value="SVE_1955900"/>
</dbReference>
<protein>
    <submittedName>
        <fullName evidence="3">ShKT domain-containing protein</fullName>
    </submittedName>
</protein>
<accession>A0A0K0G499</accession>
<evidence type="ECO:0000256" key="1">
    <source>
        <dbReference type="SAM" id="SignalP"/>
    </source>
</evidence>
<dbReference type="AlphaFoldDB" id="A0A0K0G499"/>
<keyword evidence="2" id="KW-1185">Reference proteome</keyword>
<keyword evidence="1" id="KW-0732">Signal</keyword>
<sequence>MYKIIITLLLVHCMIKNINGCMPIGMPNCDCQQSPDCGGCLSKTYYYNYDQPSTYHQQYAYPTLIETSNQLPSPPPYPFTNTINQEPVIESNFPGMDSYPTTIPYSIPKRNTPEYFEADKILASSIKKINDEDAYRHSQDVSLLEKNEIEKDDNDDVPSSFKIETTSLPQDSAMNYPTADVYTNVNTGFEITVKKEVNTTNESYNNYYQKTNTVNAGNTLPYSSTISPIPYDPEDVVYKIKHESKVKNTEIPLQSMYYGYKAYPIFESSNLHRKSNFTFKNYLNTICNGDVISRGRESSITIALDRCNNLKCSGMNIKNITSASPLKTIPFLEVVYLSKINDKMSLQGYSCFTSKF</sequence>
<proteinExistence type="predicted"/>
<organism evidence="2 3">
    <name type="scientific">Strongyloides venezuelensis</name>
    <name type="common">Threadworm</name>
    <dbReference type="NCBI Taxonomy" id="75913"/>
    <lineage>
        <taxon>Eukaryota</taxon>
        <taxon>Metazoa</taxon>
        <taxon>Ecdysozoa</taxon>
        <taxon>Nematoda</taxon>
        <taxon>Chromadorea</taxon>
        <taxon>Rhabditida</taxon>
        <taxon>Tylenchina</taxon>
        <taxon>Panagrolaimomorpha</taxon>
        <taxon>Strongyloidoidea</taxon>
        <taxon>Strongyloididae</taxon>
        <taxon>Strongyloides</taxon>
    </lineage>
</organism>
<feature type="chain" id="PRO_5005330549" evidence="1">
    <location>
        <begin position="21"/>
        <end position="356"/>
    </location>
</feature>
<evidence type="ECO:0000313" key="3">
    <source>
        <dbReference type="WBParaSite" id="SVE_1955900.1"/>
    </source>
</evidence>